<evidence type="ECO:0000256" key="8">
    <source>
        <dbReference type="ARBA" id="ARBA00023012"/>
    </source>
</evidence>
<keyword evidence="8" id="KW-0902">Two-component regulatory system</keyword>
<dbReference type="GO" id="GO:0000160">
    <property type="term" value="P:phosphorelay signal transduction system"/>
    <property type="evidence" value="ECO:0007669"/>
    <property type="project" value="UniProtKB-KW"/>
</dbReference>
<keyword evidence="9" id="KW-1133">Transmembrane helix</keyword>
<keyword evidence="9" id="KW-0472">Membrane</keyword>
<keyword evidence="9" id="KW-0812">Transmembrane</keyword>
<keyword evidence="4" id="KW-0808">Transferase</keyword>
<feature type="transmembrane region" description="Helical" evidence="9">
    <location>
        <begin position="152"/>
        <end position="172"/>
    </location>
</feature>
<evidence type="ECO:0000256" key="1">
    <source>
        <dbReference type="ARBA" id="ARBA00000085"/>
    </source>
</evidence>
<dbReference type="PRINTS" id="PR00344">
    <property type="entry name" value="BCTRLSENSOR"/>
</dbReference>
<dbReference type="EC" id="2.7.13.3" evidence="2"/>
<evidence type="ECO:0000313" key="12">
    <source>
        <dbReference type="Proteomes" id="UP000036458"/>
    </source>
</evidence>
<feature type="domain" description="Histidine kinase" evidence="10">
    <location>
        <begin position="190"/>
        <end position="395"/>
    </location>
</feature>
<evidence type="ECO:0000256" key="3">
    <source>
        <dbReference type="ARBA" id="ARBA00022553"/>
    </source>
</evidence>
<keyword evidence="7" id="KW-0067">ATP-binding</keyword>
<accession>A0A0H4VSJ4</accession>
<evidence type="ECO:0000256" key="7">
    <source>
        <dbReference type="ARBA" id="ARBA00022840"/>
    </source>
</evidence>
<evidence type="ECO:0000256" key="2">
    <source>
        <dbReference type="ARBA" id="ARBA00012438"/>
    </source>
</evidence>
<dbReference type="OrthoDB" id="1931120at2"/>
<keyword evidence="12" id="KW-1185">Reference proteome</keyword>
<name>A0A0H4VSJ4_9BACT</name>
<dbReference type="RefSeq" id="WP_048921992.1">
    <property type="nucleotide sequence ID" value="NZ_CP010777.1"/>
</dbReference>
<comment type="catalytic activity">
    <reaction evidence="1">
        <text>ATP + protein L-histidine = ADP + protein N-phospho-L-histidine.</text>
        <dbReference type="EC" id="2.7.13.3"/>
    </reaction>
</comment>
<evidence type="ECO:0000256" key="5">
    <source>
        <dbReference type="ARBA" id="ARBA00022741"/>
    </source>
</evidence>
<keyword evidence="6 11" id="KW-0418">Kinase</keyword>
<organism evidence="11 12">
    <name type="scientific">Rufibacter radiotolerans</name>
    <dbReference type="NCBI Taxonomy" id="1379910"/>
    <lineage>
        <taxon>Bacteria</taxon>
        <taxon>Pseudomonadati</taxon>
        <taxon>Bacteroidota</taxon>
        <taxon>Cytophagia</taxon>
        <taxon>Cytophagales</taxon>
        <taxon>Hymenobacteraceae</taxon>
        <taxon>Rufibacter</taxon>
    </lineage>
</organism>
<dbReference type="AlphaFoldDB" id="A0A0H4VSJ4"/>
<reference evidence="11 12" key="1">
    <citation type="submission" date="2015-01" db="EMBL/GenBank/DDBJ databases">
        <title>Rufibacter sp./DG31D/ whole genome sequencing.</title>
        <authorList>
            <person name="Kim M.K."/>
            <person name="Srinivasan S."/>
            <person name="Lee J.-J."/>
        </authorList>
    </citation>
    <scope>NUCLEOTIDE SEQUENCE [LARGE SCALE GENOMIC DNA]</scope>
    <source>
        <strain evidence="11 12">DG31D</strain>
    </source>
</reference>
<dbReference type="Pfam" id="PF02518">
    <property type="entry name" value="HATPase_c"/>
    <property type="match status" value="1"/>
</dbReference>
<sequence length="395" mass="44828">MIPTSIYSKKSRLKLLIMTVALVIGAATVIYTNLLVAKLSEREQQLIDLYAKGLRYMGSPEIDSENLVFVQEEIIDANRSVPVILTDEKENTLAYKNLDIPEKISESRKKALLKREVAKMKAQHKPIVVSYQEDFKNYIFYKDSELLTQLRYYPYVQLTVIACLSVIAYYAFSYSRKAEQNRVWVGLAKETAHQLGTPLSSLMAWYEYLKASPRFADEPIVDELGKDVRRLEIITERFSNIGSVPVLKDEPILRVVENALGYLRNRVSQKVAFHIETEFPEETTAKVNIPLFEWVIENICKNAVDAMDGKGSITLRIVKTGAKDALALDIQDTGKGIPKTKQQEVFVPGYTTKKRGWGLGLALAKRIIENYHQGRLFVKTSEVGKGTTIRLILSR</sequence>
<dbReference type="PROSITE" id="PS50109">
    <property type="entry name" value="HIS_KIN"/>
    <property type="match status" value="1"/>
</dbReference>
<gene>
    <name evidence="11" type="ORF">TH63_16955</name>
</gene>
<dbReference type="GO" id="GO:0004673">
    <property type="term" value="F:protein histidine kinase activity"/>
    <property type="evidence" value="ECO:0007669"/>
    <property type="project" value="UniProtKB-EC"/>
</dbReference>
<dbReference type="EMBL" id="CP010777">
    <property type="protein sequence ID" value="AKQ46942.1"/>
    <property type="molecule type" value="Genomic_DNA"/>
</dbReference>
<evidence type="ECO:0000256" key="6">
    <source>
        <dbReference type="ARBA" id="ARBA00022777"/>
    </source>
</evidence>
<keyword evidence="5" id="KW-0547">Nucleotide-binding</keyword>
<feature type="transmembrane region" description="Helical" evidence="9">
    <location>
        <begin position="15"/>
        <end position="36"/>
    </location>
</feature>
<dbReference type="InterPro" id="IPR036890">
    <property type="entry name" value="HATPase_C_sf"/>
</dbReference>
<dbReference type="PANTHER" id="PTHR43065">
    <property type="entry name" value="SENSOR HISTIDINE KINASE"/>
    <property type="match status" value="1"/>
</dbReference>
<dbReference type="InterPro" id="IPR003594">
    <property type="entry name" value="HATPase_dom"/>
</dbReference>
<keyword evidence="3" id="KW-0597">Phosphoprotein</keyword>
<dbReference type="Proteomes" id="UP000036458">
    <property type="component" value="Chromosome"/>
</dbReference>
<evidence type="ECO:0000256" key="4">
    <source>
        <dbReference type="ARBA" id="ARBA00022679"/>
    </source>
</evidence>
<dbReference type="STRING" id="1379910.TH63_16955"/>
<evidence type="ECO:0000259" key="10">
    <source>
        <dbReference type="PROSITE" id="PS50109"/>
    </source>
</evidence>
<dbReference type="InterPro" id="IPR005467">
    <property type="entry name" value="His_kinase_dom"/>
</dbReference>
<evidence type="ECO:0000256" key="9">
    <source>
        <dbReference type="SAM" id="Phobius"/>
    </source>
</evidence>
<dbReference type="InterPro" id="IPR004358">
    <property type="entry name" value="Sig_transdc_His_kin-like_C"/>
</dbReference>
<dbReference type="GO" id="GO:0005524">
    <property type="term" value="F:ATP binding"/>
    <property type="evidence" value="ECO:0007669"/>
    <property type="project" value="UniProtKB-KW"/>
</dbReference>
<dbReference type="SMART" id="SM00387">
    <property type="entry name" value="HATPase_c"/>
    <property type="match status" value="1"/>
</dbReference>
<dbReference type="KEGG" id="ruf:TH63_16955"/>
<proteinExistence type="predicted"/>
<dbReference type="SUPFAM" id="SSF55874">
    <property type="entry name" value="ATPase domain of HSP90 chaperone/DNA topoisomerase II/histidine kinase"/>
    <property type="match status" value="1"/>
</dbReference>
<dbReference type="PANTHER" id="PTHR43065:SF10">
    <property type="entry name" value="PEROXIDE STRESS-ACTIVATED HISTIDINE KINASE MAK3"/>
    <property type="match status" value="1"/>
</dbReference>
<protein>
    <recommendedName>
        <fullName evidence="2">histidine kinase</fullName>
        <ecNumber evidence="2">2.7.13.3</ecNumber>
    </recommendedName>
</protein>
<evidence type="ECO:0000313" key="11">
    <source>
        <dbReference type="EMBL" id="AKQ46942.1"/>
    </source>
</evidence>
<dbReference type="PATRIC" id="fig|1379910.4.peg.3695"/>
<dbReference type="Gene3D" id="3.30.565.10">
    <property type="entry name" value="Histidine kinase-like ATPase, C-terminal domain"/>
    <property type="match status" value="1"/>
</dbReference>